<reference evidence="2" key="1">
    <citation type="submission" date="2016-10" db="EMBL/GenBank/DDBJ databases">
        <authorList>
            <person name="Varghese N."/>
            <person name="Submissions S."/>
        </authorList>
    </citation>
    <scope>NUCLEOTIDE SEQUENCE [LARGE SCALE GENOMIC DNA]</scope>
    <source>
        <strain evidence="2">CGMCC 1.8946</strain>
    </source>
</reference>
<protein>
    <submittedName>
        <fullName evidence="1">Uncharacterized protein</fullName>
    </submittedName>
</protein>
<sequence>MVAILKATQAIADQMDLDAVLVGIVSTLMNYAGAQQGALLTESHGELYVRVYADDEVNIFGTLTPLEDNELLSGGIARYVSRTKESVHYTGKEDSWLLLIILTTKRMIW</sequence>
<keyword evidence="2" id="KW-1185">Reference proteome</keyword>
<dbReference type="InterPro" id="IPR029016">
    <property type="entry name" value="GAF-like_dom_sf"/>
</dbReference>
<accession>A0A1G4SIW3</accession>
<dbReference type="STRING" id="624147.SAMN04487970_102847"/>
<organism evidence="1 2">
    <name type="scientific">Paenibacillus tianmuensis</name>
    <dbReference type="NCBI Taxonomy" id="624147"/>
    <lineage>
        <taxon>Bacteria</taxon>
        <taxon>Bacillati</taxon>
        <taxon>Bacillota</taxon>
        <taxon>Bacilli</taxon>
        <taxon>Bacillales</taxon>
        <taxon>Paenibacillaceae</taxon>
        <taxon>Paenibacillus</taxon>
    </lineage>
</organism>
<dbReference type="Gene3D" id="3.30.450.40">
    <property type="match status" value="1"/>
</dbReference>
<dbReference type="Proteomes" id="UP000198601">
    <property type="component" value="Unassembled WGS sequence"/>
</dbReference>
<proteinExistence type="predicted"/>
<evidence type="ECO:0000313" key="1">
    <source>
        <dbReference type="EMBL" id="SCW68475.1"/>
    </source>
</evidence>
<dbReference type="SUPFAM" id="SSF55781">
    <property type="entry name" value="GAF domain-like"/>
    <property type="match status" value="1"/>
</dbReference>
<dbReference type="AlphaFoldDB" id="A0A1G4SIW3"/>
<dbReference type="EMBL" id="FMTT01000028">
    <property type="protein sequence ID" value="SCW68475.1"/>
    <property type="molecule type" value="Genomic_DNA"/>
</dbReference>
<name>A0A1G4SIW3_9BACL</name>
<dbReference type="RefSeq" id="WP_174551267.1">
    <property type="nucleotide sequence ID" value="NZ_FMTT01000028.1"/>
</dbReference>
<gene>
    <name evidence="1" type="ORF">SAMN04487970_102847</name>
</gene>
<evidence type="ECO:0000313" key="2">
    <source>
        <dbReference type="Proteomes" id="UP000198601"/>
    </source>
</evidence>